<proteinExistence type="inferred from homology"/>
<evidence type="ECO:0000256" key="2">
    <source>
        <dbReference type="ARBA" id="ARBA00023136"/>
    </source>
</evidence>
<comment type="caution">
    <text evidence="4">The sequence shown here is derived from an EMBL/GenBank/DDBJ whole genome shotgun (WGS) entry which is preliminary data.</text>
</comment>
<feature type="transmembrane region" description="Helical" evidence="3">
    <location>
        <begin position="365"/>
        <end position="388"/>
    </location>
</feature>
<sequence length="448" mass="50316">MNNSKLAQRHQDILKELPTAIDVRSRCISNGEFEIELVYLTSLCDELNIYKYVIRPFLSCTDVSTLEVILNSLPECQEGGGDKSLSQKMLHSHVIIFVMDQIYVWKANHLFNDQPMESNVEITIQGPQKGLAENNATNLNLIRHEYTSSSLNVQYRYVGEVTQRELMIINDEKYCKPGTLDAVIKSISNIDISMVQSMGQLQKLMLRKKLMLMPTMLITERPDRIAKCLEQGKIVLLMQGMPFALVTPSTFFEQMSAIDDAYNPYWFTALLIMMRYLSVILTITLPGLYVAIISYNPELFRIQLAFTIAGSRAVVPYPSFVEVILMLFMIEALVEGSIRLPKSIGQTATTVGGLILGQAAQQAGLVSSIMIIVTSVVAICNFIIPINALSYSIRFLKYPLILFATFLGLVGLVGGVLIYIILLANYRSFGEPYLQLPIKLRQRGNEGR</sequence>
<protein>
    <submittedName>
        <fullName evidence="4">Spore germination protein</fullName>
    </submittedName>
</protein>
<keyword evidence="5" id="KW-1185">Reference proteome</keyword>
<dbReference type="EMBL" id="JAGGLB010000022">
    <property type="protein sequence ID" value="MBP1993932.1"/>
    <property type="molecule type" value="Genomic_DNA"/>
</dbReference>
<gene>
    <name evidence="4" type="ORF">J2Z66_005558</name>
</gene>
<dbReference type="PANTHER" id="PTHR22550:SF5">
    <property type="entry name" value="LEUCINE ZIPPER PROTEIN 4"/>
    <property type="match status" value="1"/>
</dbReference>
<comment type="similarity">
    <text evidence="1">Belongs to the GerABKA family.</text>
</comment>
<evidence type="ECO:0000256" key="1">
    <source>
        <dbReference type="ARBA" id="ARBA00005278"/>
    </source>
</evidence>
<organism evidence="4 5">
    <name type="scientific">Paenibacillus eucommiae</name>
    <dbReference type="NCBI Taxonomy" id="1355755"/>
    <lineage>
        <taxon>Bacteria</taxon>
        <taxon>Bacillati</taxon>
        <taxon>Bacillota</taxon>
        <taxon>Bacilli</taxon>
        <taxon>Bacillales</taxon>
        <taxon>Paenibacillaceae</taxon>
        <taxon>Paenibacillus</taxon>
    </lineage>
</organism>
<accession>A0ABS4J269</accession>
<keyword evidence="2 3" id="KW-0472">Membrane</keyword>
<dbReference type="PANTHER" id="PTHR22550">
    <property type="entry name" value="SPORE GERMINATION PROTEIN"/>
    <property type="match status" value="1"/>
</dbReference>
<feature type="transmembrane region" description="Helical" evidence="3">
    <location>
        <begin position="264"/>
        <end position="293"/>
    </location>
</feature>
<dbReference type="Pfam" id="PF03323">
    <property type="entry name" value="GerA"/>
    <property type="match status" value="1"/>
</dbReference>
<evidence type="ECO:0000256" key="3">
    <source>
        <dbReference type="SAM" id="Phobius"/>
    </source>
</evidence>
<dbReference type="InterPro" id="IPR050768">
    <property type="entry name" value="UPF0353/GerABKA_families"/>
</dbReference>
<keyword evidence="3" id="KW-1133">Transmembrane helix</keyword>
<reference evidence="4 5" key="1">
    <citation type="submission" date="2021-03" db="EMBL/GenBank/DDBJ databases">
        <title>Genomic Encyclopedia of Type Strains, Phase IV (KMG-IV): sequencing the most valuable type-strain genomes for metagenomic binning, comparative biology and taxonomic classification.</title>
        <authorList>
            <person name="Goeker M."/>
        </authorList>
    </citation>
    <scope>NUCLEOTIDE SEQUENCE [LARGE SCALE GENOMIC DNA]</scope>
    <source>
        <strain evidence="4 5">DSM 26048</strain>
    </source>
</reference>
<dbReference type="PIRSF" id="PIRSF005690">
    <property type="entry name" value="GerBA"/>
    <property type="match status" value="1"/>
</dbReference>
<name>A0ABS4J269_9BACL</name>
<keyword evidence="3" id="KW-0812">Transmembrane</keyword>
<dbReference type="Proteomes" id="UP001519287">
    <property type="component" value="Unassembled WGS sequence"/>
</dbReference>
<feature type="transmembrane region" description="Helical" evidence="3">
    <location>
        <begin position="234"/>
        <end position="252"/>
    </location>
</feature>
<evidence type="ECO:0000313" key="5">
    <source>
        <dbReference type="Proteomes" id="UP001519287"/>
    </source>
</evidence>
<evidence type="ECO:0000313" key="4">
    <source>
        <dbReference type="EMBL" id="MBP1993932.1"/>
    </source>
</evidence>
<dbReference type="RefSeq" id="WP_209975801.1">
    <property type="nucleotide sequence ID" value="NZ_JAGGLB010000022.1"/>
</dbReference>
<dbReference type="InterPro" id="IPR004995">
    <property type="entry name" value="Spore_Ger"/>
</dbReference>
<feature type="transmembrane region" description="Helical" evidence="3">
    <location>
        <begin position="400"/>
        <end position="424"/>
    </location>
</feature>